<proteinExistence type="predicted"/>
<dbReference type="AlphaFoldDB" id="A0A0P0Z4J3"/>
<accession>A0A0P0Z4J3</accession>
<name>A0A0P0Z4J3_9HYPH</name>
<organism evidence="1">
    <name type="scientific">Aurantimonas manganoxydans</name>
    <dbReference type="NCBI Taxonomy" id="651183"/>
    <lineage>
        <taxon>Bacteria</taxon>
        <taxon>Pseudomonadati</taxon>
        <taxon>Pseudomonadota</taxon>
        <taxon>Alphaproteobacteria</taxon>
        <taxon>Hyphomicrobiales</taxon>
        <taxon>Aurantimonadaceae</taxon>
        <taxon>Aurantimonas</taxon>
    </lineage>
</organism>
<reference evidence="1" key="1">
    <citation type="journal article" date="2015" name="Proc. Natl. Acad. Sci. U.S.A.">
        <title>Bacterial clade with the ribosomal RNA operon on a small plasmid rather than the chromosome.</title>
        <authorList>
            <person name="Anda M."/>
            <person name="Ohtsubo Y."/>
            <person name="Okubo T."/>
            <person name="Sugawara M."/>
            <person name="Nagata Y."/>
            <person name="Tsuda M."/>
            <person name="Minamisawa K."/>
            <person name="Mitsui H."/>
        </authorList>
    </citation>
    <scope>NUCLEOTIDE SEQUENCE</scope>
    <source>
        <strain evidence="1">DSM 21871</strain>
    </source>
</reference>
<evidence type="ECO:0000313" key="1">
    <source>
        <dbReference type="EMBL" id="BAT29092.1"/>
    </source>
</evidence>
<dbReference type="EMBL" id="LC066379">
    <property type="protein sequence ID" value="BAT29092.1"/>
    <property type="molecule type" value="Genomic_DNA"/>
</dbReference>
<sequence>MMMDSGPMGWMMGGMGIGAVLVLAVLVLGVFALVKYLRR</sequence>
<protein>
    <submittedName>
        <fullName evidence="1">Uncharacterized protein</fullName>
    </submittedName>
</protein>